<dbReference type="Pfam" id="PF06834">
    <property type="entry name" value="TraU"/>
    <property type="match status" value="1"/>
</dbReference>
<keyword evidence="1" id="KW-0732">Signal</keyword>
<accession>A0A1B4VCR3</accession>
<feature type="chain" id="PRO_5008571499" evidence="1">
    <location>
        <begin position="19"/>
        <end position="368"/>
    </location>
</feature>
<dbReference type="EMBL" id="AP014936">
    <property type="protein sequence ID" value="BAU49631.1"/>
    <property type="molecule type" value="Genomic_DNA"/>
</dbReference>
<name>A0A1B4VCR3_9GAMM</name>
<dbReference type="OrthoDB" id="9788211at2"/>
<evidence type="ECO:0000313" key="2">
    <source>
        <dbReference type="EMBL" id="BAU49631.1"/>
    </source>
</evidence>
<protein>
    <submittedName>
        <fullName evidence="2">Conjugal transfer protein TraU</fullName>
    </submittedName>
</protein>
<keyword evidence="3" id="KW-1185">Reference proteome</keyword>
<dbReference type="Proteomes" id="UP000218899">
    <property type="component" value="Chromosome"/>
</dbReference>
<dbReference type="RefSeq" id="WP_096462015.1">
    <property type="nucleotide sequence ID" value="NZ_AP014936.1"/>
</dbReference>
<evidence type="ECO:0000313" key="3">
    <source>
        <dbReference type="Proteomes" id="UP000218899"/>
    </source>
</evidence>
<gene>
    <name evidence="2" type="ORF">SVA_3083</name>
</gene>
<dbReference type="InterPro" id="IPR009649">
    <property type="entry name" value="TraU"/>
</dbReference>
<proteinExistence type="predicted"/>
<organism evidence="2 3">
    <name type="scientific">Sulfurifustis variabilis</name>
    <dbReference type="NCBI Taxonomy" id="1675686"/>
    <lineage>
        <taxon>Bacteria</taxon>
        <taxon>Pseudomonadati</taxon>
        <taxon>Pseudomonadota</taxon>
        <taxon>Gammaproteobacteria</taxon>
        <taxon>Acidiferrobacterales</taxon>
        <taxon>Acidiferrobacteraceae</taxon>
        <taxon>Sulfurifustis</taxon>
    </lineage>
</organism>
<reference evidence="2 3" key="1">
    <citation type="submission" date="2015-08" db="EMBL/GenBank/DDBJ databases">
        <title>Complete genome sequence of Sulfurifustis variabilis.</title>
        <authorList>
            <person name="Miura A."/>
            <person name="Kojima H."/>
            <person name="Fukui M."/>
        </authorList>
    </citation>
    <scope>NUCLEOTIDE SEQUENCE [LARGE SCALE GENOMIC DNA]</scope>
    <source>
        <strain evidence="3">skN76</strain>
    </source>
</reference>
<feature type="signal peptide" evidence="1">
    <location>
        <begin position="1"/>
        <end position="18"/>
    </location>
</feature>
<sequence length="368" mass="39601">MCARAIALFILTIWSCLAAANMPAMTDDPSCPDGNVISGRLITDLCWSCMFPIRVAGVSLGGDPSNVPSGAASGSLCVCDDALGVPQPGFIVSMWEPAKLIELVRAPGCSATLGGIKLPLSDWRQQGTSGEGDWDAGDTGFYHFHYYTFPLVVMLDLFVEERCNPDAYMDLDLAYMSELDPSWSDELIAFFVNPESAAVANPLAIAACAADAAAAAVGRPIESLWWCAGSWGTIYPISGIDFAAGSMPENTSLLATRAVAGLHRRGLAWRTLGDDALCRGRIEPMFPKSQYRMSMFFPVPEAGDSFTYTAEATDAAGNTTTETRSRTTAGSHPIGQTTFIWGEWRVIPGVGEDAIYVLWRWHDCCATF</sequence>
<dbReference type="KEGG" id="sva:SVA_3083"/>
<dbReference type="AlphaFoldDB" id="A0A1B4VCR3"/>
<evidence type="ECO:0000256" key="1">
    <source>
        <dbReference type="SAM" id="SignalP"/>
    </source>
</evidence>